<gene>
    <name evidence="4" type="ORF">CALCODRAFT_492944</name>
</gene>
<dbReference type="Proteomes" id="UP000076842">
    <property type="component" value="Unassembled WGS sequence"/>
</dbReference>
<evidence type="ECO:0000259" key="2">
    <source>
        <dbReference type="Pfam" id="PF01408"/>
    </source>
</evidence>
<dbReference type="GO" id="GO:0005737">
    <property type="term" value="C:cytoplasm"/>
    <property type="evidence" value="ECO:0007669"/>
    <property type="project" value="TreeGrafter"/>
</dbReference>
<feature type="domain" description="Gfo/Idh/MocA-like oxidoreductase N-terminal" evidence="2">
    <location>
        <begin position="5"/>
        <end position="128"/>
    </location>
</feature>
<dbReference type="OrthoDB" id="64915at2759"/>
<dbReference type="SUPFAM" id="SSF51735">
    <property type="entry name" value="NAD(P)-binding Rossmann-fold domains"/>
    <property type="match status" value="1"/>
</dbReference>
<dbReference type="Gene3D" id="3.30.360.10">
    <property type="entry name" value="Dihydrodipicolinate Reductase, domain 2"/>
    <property type="match status" value="1"/>
</dbReference>
<dbReference type="Pfam" id="PF22725">
    <property type="entry name" value="GFO_IDH_MocA_C3"/>
    <property type="match status" value="1"/>
</dbReference>
<accession>A0A165HZY2</accession>
<proteinExistence type="inferred from homology"/>
<dbReference type="Pfam" id="PF01408">
    <property type="entry name" value="GFO_IDH_MocA"/>
    <property type="match status" value="1"/>
</dbReference>
<dbReference type="AlphaFoldDB" id="A0A165HZY2"/>
<dbReference type="InterPro" id="IPR036291">
    <property type="entry name" value="NAD(P)-bd_dom_sf"/>
</dbReference>
<dbReference type="InParanoid" id="A0A165HZY2"/>
<evidence type="ECO:0000259" key="3">
    <source>
        <dbReference type="Pfam" id="PF22725"/>
    </source>
</evidence>
<dbReference type="InterPro" id="IPR055170">
    <property type="entry name" value="GFO_IDH_MocA-like_dom"/>
</dbReference>
<dbReference type="EMBL" id="KV423935">
    <property type="protein sequence ID" value="KZT59962.1"/>
    <property type="molecule type" value="Genomic_DNA"/>
</dbReference>
<evidence type="ECO:0000313" key="4">
    <source>
        <dbReference type="EMBL" id="KZT59962.1"/>
    </source>
</evidence>
<evidence type="ECO:0000256" key="1">
    <source>
        <dbReference type="ARBA" id="ARBA00010928"/>
    </source>
</evidence>
<organism evidence="4 5">
    <name type="scientific">Calocera cornea HHB12733</name>
    <dbReference type="NCBI Taxonomy" id="1353952"/>
    <lineage>
        <taxon>Eukaryota</taxon>
        <taxon>Fungi</taxon>
        <taxon>Dikarya</taxon>
        <taxon>Basidiomycota</taxon>
        <taxon>Agaricomycotina</taxon>
        <taxon>Dacrymycetes</taxon>
        <taxon>Dacrymycetales</taxon>
        <taxon>Dacrymycetaceae</taxon>
        <taxon>Calocera</taxon>
    </lineage>
</organism>
<dbReference type="GO" id="GO:0016491">
    <property type="term" value="F:oxidoreductase activity"/>
    <property type="evidence" value="ECO:0007669"/>
    <property type="project" value="TreeGrafter"/>
</dbReference>
<dbReference type="GO" id="GO:0006740">
    <property type="term" value="P:NADPH regeneration"/>
    <property type="evidence" value="ECO:0007669"/>
    <property type="project" value="TreeGrafter"/>
</dbReference>
<feature type="domain" description="GFO/IDH/MocA-like oxidoreductase" evidence="3">
    <location>
        <begin position="150"/>
        <end position="276"/>
    </location>
</feature>
<dbReference type="STRING" id="1353952.A0A165HZY2"/>
<dbReference type="Gene3D" id="3.40.50.720">
    <property type="entry name" value="NAD(P)-binding Rossmann-like Domain"/>
    <property type="match status" value="1"/>
</dbReference>
<evidence type="ECO:0000313" key="5">
    <source>
        <dbReference type="Proteomes" id="UP000076842"/>
    </source>
</evidence>
<dbReference type="PANTHER" id="PTHR42840:SF5">
    <property type="entry name" value="NAD(P)-BINDING ROSSMANN-FOLD SUPERFAMILY PROTEIN"/>
    <property type="match status" value="1"/>
</dbReference>
<comment type="similarity">
    <text evidence="1">Belongs to the Gfo/Idh/MocA family.</text>
</comment>
<sequence length="364" mass="39103">MAPLGIAILGGGIFVQEAHLPALQELGTAHAQILAIYSRSEASAAASVQVCSNFGLGTPAVYHDADPAANLQALLKREDVKAVIVALPITKQGEVVLECLKAGKHVLSEKPIGRDVKEGIELIKEYEKVYKPKGLIWRIAENWEVEPTFLWVKQQIAAGRIGKVQTFSLISINYVSPVGNKWYNTPWRTKPDYQGGFLLDGGVHSAAFLRTVLPSPFVSLAGFATLLNEHLAPHDCIHATLKCADGAQGVFNLNSGAGGYEGGGGTSILGTDGSIEVQHFSKEGKPWIRAVLKEGKKGAQKTETFEHASCGVLEEQRYFVDAVNGKNDNDYGNPRGALEDVAVIQAGLTSEGSKVEFSQLIPKF</sequence>
<dbReference type="GO" id="GO:0000166">
    <property type="term" value="F:nucleotide binding"/>
    <property type="evidence" value="ECO:0007669"/>
    <property type="project" value="InterPro"/>
</dbReference>
<dbReference type="SUPFAM" id="SSF55347">
    <property type="entry name" value="Glyceraldehyde-3-phosphate dehydrogenase-like, C-terminal domain"/>
    <property type="match status" value="1"/>
</dbReference>
<protein>
    <submittedName>
        <fullName evidence="4">NAD(P)-binding protein</fullName>
    </submittedName>
</protein>
<reference evidence="4 5" key="1">
    <citation type="journal article" date="2016" name="Mol. Biol. Evol.">
        <title>Comparative Genomics of Early-Diverging Mushroom-Forming Fungi Provides Insights into the Origins of Lignocellulose Decay Capabilities.</title>
        <authorList>
            <person name="Nagy L.G."/>
            <person name="Riley R."/>
            <person name="Tritt A."/>
            <person name="Adam C."/>
            <person name="Daum C."/>
            <person name="Floudas D."/>
            <person name="Sun H."/>
            <person name="Yadav J.S."/>
            <person name="Pangilinan J."/>
            <person name="Larsson K.H."/>
            <person name="Matsuura K."/>
            <person name="Barry K."/>
            <person name="Labutti K."/>
            <person name="Kuo R."/>
            <person name="Ohm R.A."/>
            <person name="Bhattacharya S.S."/>
            <person name="Shirouzu T."/>
            <person name="Yoshinaga Y."/>
            <person name="Martin F.M."/>
            <person name="Grigoriev I.V."/>
            <person name="Hibbett D.S."/>
        </authorList>
    </citation>
    <scope>NUCLEOTIDE SEQUENCE [LARGE SCALE GENOMIC DNA]</scope>
    <source>
        <strain evidence="4 5">HHB12733</strain>
    </source>
</reference>
<keyword evidence="5" id="KW-1185">Reference proteome</keyword>
<dbReference type="PANTHER" id="PTHR42840">
    <property type="entry name" value="NAD(P)-BINDING ROSSMANN-FOLD SUPERFAMILY PROTEIN-RELATED"/>
    <property type="match status" value="1"/>
</dbReference>
<dbReference type="InterPro" id="IPR000683">
    <property type="entry name" value="Gfo/Idh/MocA-like_OxRdtase_N"/>
</dbReference>
<name>A0A165HZY2_9BASI</name>